<dbReference type="EMBL" id="FXBJ01000002">
    <property type="protein sequence ID" value="SMH36030.1"/>
    <property type="molecule type" value="Genomic_DNA"/>
</dbReference>
<dbReference type="PANTHER" id="PTHR11122:SF13">
    <property type="entry name" value="GLUCOSE-6-PHOSPHATE 1-EPIMERASE"/>
    <property type="match status" value="1"/>
</dbReference>
<accession>A0A1X7NFD3</accession>
<evidence type="ECO:0000313" key="2">
    <source>
        <dbReference type="Proteomes" id="UP000193435"/>
    </source>
</evidence>
<dbReference type="Gene3D" id="2.70.98.10">
    <property type="match status" value="1"/>
</dbReference>
<dbReference type="Pfam" id="PF01263">
    <property type="entry name" value="Aldose_epim"/>
    <property type="match status" value="1"/>
</dbReference>
<dbReference type="GO" id="GO:0030246">
    <property type="term" value="F:carbohydrate binding"/>
    <property type="evidence" value="ECO:0007669"/>
    <property type="project" value="InterPro"/>
</dbReference>
<evidence type="ECO:0000313" key="1">
    <source>
        <dbReference type="EMBL" id="SMH36030.1"/>
    </source>
</evidence>
<dbReference type="InterPro" id="IPR014718">
    <property type="entry name" value="GH-type_carb-bd"/>
</dbReference>
<reference evidence="1 2" key="1">
    <citation type="submission" date="2017-04" db="EMBL/GenBank/DDBJ databases">
        <authorList>
            <person name="Afonso C.L."/>
            <person name="Miller P.J."/>
            <person name="Scott M.A."/>
            <person name="Spackman E."/>
            <person name="Goraichik I."/>
            <person name="Dimitrov K.M."/>
            <person name="Suarez D.L."/>
            <person name="Swayne D.E."/>
        </authorList>
    </citation>
    <scope>NUCLEOTIDE SEQUENCE [LARGE SCALE GENOMIC DNA]</scope>
    <source>
        <strain evidence="1 2">LMG26642</strain>
    </source>
</reference>
<dbReference type="CDD" id="cd09024">
    <property type="entry name" value="Aldose_epim_lacX"/>
    <property type="match status" value="1"/>
</dbReference>
<protein>
    <submittedName>
        <fullName evidence="1">Galactose mutarotase</fullName>
    </submittedName>
</protein>
<gene>
    <name evidence="1" type="ORF">SAMN04488700_1850</name>
</gene>
<dbReference type="InterPro" id="IPR008183">
    <property type="entry name" value="Aldose_1/G6P_1-epimerase"/>
</dbReference>
<keyword evidence="2" id="KW-1185">Reference proteome</keyword>
<dbReference type="GO" id="GO:0005975">
    <property type="term" value="P:carbohydrate metabolic process"/>
    <property type="evidence" value="ECO:0007669"/>
    <property type="project" value="InterPro"/>
</dbReference>
<dbReference type="InterPro" id="IPR037481">
    <property type="entry name" value="LacX"/>
</dbReference>
<dbReference type="Proteomes" id="UP000193435">
    <property type="component" value="Unassembled WGS sequence"/>
</dbReference>
<dbReference type="RefSeq" id="WP_420836095.1">
    <property type="nucleotide sequence ID" value="NZ_FOAH01000003.1"/>
</dbReference>
<dbReference type="AlphaFoldDB" id="A0A1X7NFD3"/>
<organism evidence="1 2">
    <name type="scientific">Carnobacterium iners</name>
    <dbReference type="NCBI Taxonomy" id="1073423"/>
    <lineage>
        <taxon>Bacteria</taxon>
        <taxon>Bacillati</taxon>
        <taxon>Bacillota</taxon>
        <taxon>Bacilli</taxon>
        <taxon>Lactobacillales</taxon>
        <taxon>Carnobacteriaceae</taxon>
        <taxon>Carnobacterium</taxon>
    </lineage>
</organism>
<dbReference type="InterPro" id="IPR011013">
    <property type="entry name" value="Gal_mutarotase_sf_dom"/>
</dbReference>
<name>A0A1X7NFD3_9LACT</name>
<dbReference type="GO" id="GO:0016853">
    <property type="term" value="F:isomerase activity"/>
    <property type="evidence" value="ECO:0007669"/>
    <property type="project" value="InterPro"/>
</dbReference>
<proteinExistence type="predicted"/>
<sequence>MIKLENQFITVEILEKGAEQTSLINKQTGIDYLWQGDSAYWNRQAPVLFPFVGRLKDNQYQYNNKTYSMNQHGFARDRIFEVTNQNETAVTLSLLSDEESKEIYPFDFCLKITYQLEEASVKVSYQVENINADEPMYFSIGGHPGFNMPLTDETSFEDYYLSFSPKRSRTLIPLKGAYIDYENRTLGQTNTDIALRWRHFDEDALIYETKNKNVFSILSDKTTHGISVSFTDFPYVGIWSPAKLKAPLVCIEPWYGIADTSDASGRLEDKLGIQFLKPSEQFNCEYTITIF</sequence>
<dbReference type="SUPFAM" id="SSF74650">
    <property type="entry name" value="Galactose mutarotase-like"/>
    <property type="match status" value="1"/>
</dbReference>
<dbReference type="STRING" id="1073423.SAMN04488700_1850"/>
<dbReference type="PANTHER" id="PTHR11122">
    <property type="entry name" value="APOSPORY-ASSOCIATED PROTEIN C-RELATED"/>
    <property type="match status" value="1"/>
</dbReference>